<organism evidence="1 2">
    <name type="scientific">Desulfobaculum bizertense DSM 18034</name>
    <dbReference type="NCBI Taxonomy" id="1121442"/>
    <lineage>
        <taxon>Bacteria</taxon>
        <taxon>Pseudomonadati</taxon>
        <taxon>Thermodesulfobacteriota</taxon>
        <taxon>Desulfovibrionia</taxon>
        <taxon>Desulfovibrionales</taxon>
        <taxon>Desulfovibrionaceae</taxon>
        <taxon>Desulfobaculum</taxon>
    </lineage>
</organism>
<dbReference type="AlphaFoldDB" id="A0A1T4VKD6"/>
<sequence length="305" mass="34587">MRKNWSYRLLALILALGCWYLVTGQEKVERWIEMPIEIVNAPKDLAIHSGLQTHIKVRVRGSKPMLRGLDERNMAYPLDFSKIRAGMNSLTIERGRVPVPKAVEVIEIDPGRLSVQADPLITLELPVEPMWRGKLTSDFMLTEASAEPARVMIQGPERRVLALRKVSTQPLEEEIKMAKTVVQSVLVDVPEAMKATPARVTVRFVFEEKTKDVWVKLPVEARIVGQGMDPQSQVEVKPEMVQLHVEVPLSLLRKKDFKKEFAAFVDIDSPLSKGWNVIEYNTRLPAGCTLLKAVPQKIEIQVRKK</sequence>
<dbReference type="RefSeq" id="WP_078683830.1">
    <property type="nucleotide sequence ID" value="NZ_FUYA01000001.1"/>
</dbReference>
<dbReference type="STRING" id="1121442.SAMN02745702_00538"/>
<name>A0A1T4VKD6_9BACT</name>
<dbReference type="PANTHER" id="PTHR37804">
    <property type="entry name" value="CDAA REGULATORY PROTEIN CDAR"/>
    <property type="match status" value="1"/>
</dbReference>
<reference evidence="1 2" key="1">
    <citation type="submission" date="2017-02" db="EMBL/GenBank/DDBJ databases">
        <authorList>
            <person name="Peterson S.W."/>
        </authorList>
    </citation>
    <scope>NUCLEOTIDE SEQUENCE [LARGE SCALE GENOMIC DNA]</scope>
    <source>
        <strain evidence="1 2">DSM 18034</strain>
    </source>
</reference>
<dbReference type="Gene3D" id="2.170.120.30">
    <property type="match status" value="2"/>
</dbReference>
<dbReference type="PANTHER" id="PTHR37804:SF1">
    <property type="entry name" value="CDAA REGULATORY PROTEIN CDAR"/>
    <property type="match status" value="1"/>
</dbReference>
<dbReference type="Pfam" id="PF07949">
    <property type="entry name" value="YbbR"/>
    <property type="match status" value="1"/>
</dbReference>
<dbReference type="InterPro" id="IPR053154">
    <property type="entry name" value="c-di-AMP_regulator"/>
</dbReference>
<protein>
    <submittedName>
        <fullName evidence="1">YbbR-like protein</fullName>
    </submittedName>
</protein>
<gene>
    <name evidence="1" type="ORF">SAMN02745702_00538</name>
</gene>
<dbReference type="Gene3D" id="2.170.120.40">
    <property type="entry name" value="YbbR-like domain"/>
    <property type="match status" value="1"/>
</dbReference>
<evidence type="ECO:0000313" key="1">
    <source>
        <dbReference type="EMBL" id="SKA65409.1"/>
    </source>
</evidence>
<accession>A0A1T4VKD6</accession>
<evidence type="ECO:0000313" key="2">
    <source>
        <dbReference type="Proteomes" id="UP000189733"/>
    </source>
</evidence>
<keyword evidence="2" id="KW-1185">Reference proteome</keyword>
<dbReference type="OrthoDB" id="128578at2"/>
<dbReference type="InterPro" id="IPR012505">
    <property type="entry name" value="YbbR"/>
</dbReference>
<dbReference type="Proteomes" id="UP000189733">
    <property type="component" value="Unassembled WGS sequence"/>
</dbReference>
<proteinExistence type="predicted"/>
<dbReference type="EMBL" id="FUYA01000001">
    <property type="protein sequence ID" value="SKA65409.1"/>
    <property type="molecule type" value="Genomic_DNA"/>
</dbReference>